<feature type="transmembrane region" description="Helical" evidence="2">
    <location>
        <begin position="71"/>
        <end position="88"/>
    </location>
</feature>
<proteinExistence type="predicted"/>
<feature type="transmembrane region" description="Helical" evidence="2">
    <location>
        <begin position="95"/>
        <end position="115"/>
    </location>
</feature>
<dbReference type="KEGG" id="tpla:ElP_56780"/>
<sequence length="134" mass="15096" precursor="true">MKRIPIALIGFPLPLLLGLLATPARSQEDAGQVARLERTVERLESQVDRLRSDVRELEDRPHGKTIIEKHQVGWTVLLLFAGFCALWAQDTGRNPWLWFILGLIFNAIAVVVLLWKNAQDRSGAAEKPYMPGEV</sequence>
<name>A0A518HA57_9BACT</name>
<dbReference type="Proteomes" id="UP000317835">
    <property type="component" value="Chromosome"/>
</dbReference>
<keyword evidence="2" id="KW-0812">Transmembrane</keyword>
<feature type="signal peptide" evidence="3">
    <location>
        <begin position="1"/>
        <end position="26"/>
    </location>
</feature>
<gene>
    <name evidence="4" type="ORF">ElP_56780</name>
</gene>
<reference evidence="4 5" key="1">
    <citation type="submission" date="2019-02" db="EMBL/GenBank/DDBJ databases">
        <title>Deep-cultivation of Planctomycetes and their phenomic and genomic characterization uncovers novel biology.</title>
        <authorList>
            <person name="Wiegand S."/>
            <person name="Jogler M."/>
            <person name="Boedeker C."/>
            <person name="Pinto D."/>
            <person name="Vollmers J."/>
            <person name="Rivas-Marin E."/>
            <person name="Kohn T."/>
            <person name="Peeters S.H."/>
            <person name="Heuer A."/>
            <person name="Rast P."/>
            <person name="Oberbeckmann S."/>
            <person name="Bunk B."/>
            <person name="Jeske O."/>
            <person name="Meyerdierks A."/>
            <person name="Storesund J.E."/>
            <person name="Kallscheuer N."/>
            <person name="Luecker S."/>
            <person name="Lage O.M."/>
            <person name="Pohl T."/>
            <person name="Merkel B.J."/>
            <person name="Hornburger P."/>
            <person name="Mueller R.-W."/>
            <person name="Bruemmer F."/>
            <person name="Labrenz M."/>
            <person name="Spormann A.M."/>
            <person name="Op den Camp H."/>
            <person name="Overmann J."/>
            <person name="Amann R."/>
            <person name="Jetten M.S.M."/>
            <person name="Mascher T."/>
            <person name="Medema M.H."/>
            <person name="Devos D.P."/>
            <person name="Kaster A.-K."/>
            <person name="Ovreas L."/>
            <person name="Rohde M."/>
            <person name="Galperin M.Y."/>
            <person name="Jogler C."/>
        </authorList>
    </citation>
    <scope>NUCLEOTIDE SEQUENCE [LARGE SCALE GENOMIC DNA]</scope>
    <source>
        <strain evidence="4 5">ElP</strain>
    </source>
</reference>
<feature type="chain" id="PRO_5022127475" evidence="3">
    <location>
        <begin position="27"/>
        <end position="134"/>
    </location>
</feature>
<dbReference type="EMBL" id="CP036426">
    <property type="protein sequence ID" value="QDV37733.1"/>
    <property type="molecule type" value="Genomic_DNA"/>
</dbReference>
<evidence type="ECO:0000256" key="1">
    <source>
        <dbReference type="SAM" id="Coils"/>
    </source>
</evidence>
<feature type="coiled-coil region" evidence="1">
    <location>
        <begin position="26"/>
        <end position="60"/>
    </location>
</feature>
<evidence type="ECO:0000256" key="2">
    <source>
        <dbReference type="SAM" id="Phobius"/>
    </source>
</evidence>
<protein>
    <submittedName>
        <fullName evidence="4">MraY-like glycosyltransferase</fullName>
    </submittedName>
</protein>
<keyword evidence="5" id="KW-1185">Reference proteome</keyword>
<keyword evidence="4" id="KW-0808">Transferase</keyword>
<keyword evidence="2" id="KW-0472">Membrane</keyword>
<organism evidence="4 5">
    <name type="scientific">Tautonia plasticadhaerens</name>
    <dbReference type="NCBI Taxonomy" id="2527974"/>
    <lineage>
        <taxon>Bacteria</taxon>
        <taxon>Pseudomonadati</taxon>
        <taxon>Planctomycetota</taxon>
        <taxon>Planctomycetia</taxon>
        <taxon>Isosphaerales</taxon>
        <taxon>Isosphaeraceae</taxon>
        <taxon>Tautonia</taxon>
    </lineage>
</organism>
<dbReference type="GO" id="GO:0016740">
    <property type="term" value="F:transferase activity"/>
    <property type="evidence" value="ECO:0007669"/>
    <property type="project" value="UniProtKB-KW"/>
</dbReference>
<accession>A0A518HA57</accession>
<keyword evidence="3" id="KW-0732">Signal</keyword>
<evidence type="ECO:0000313" key="5">
    <source>
        <dbReference type="Proteomes" id="UP000317835"/>
    </source>
</evidence>
<dbReference type="RefSeq" id="WP_197446426.1">
    <property type="nucleotide sequence ID" value="NZ_CP036426.1"/>
</dbReference>
<keyword evidence="2" id="KW-1133">Transmembrane helix</keyword>
<dbReference type="Gene3D" id="1.20.5.170">
    <property type="match status" value="1"/>
</dbReference>
<evidence type="ECO:0000313" key="4">
    <source>
        <dbReference type="EMBL" id="QDV37733.1"/>
    </source>
</evidence>
<evidence type="ECO:0000256" key="3">
    <source>
        <dbReference type="SAM" id="SignalP"/>
    </source>
</evidence>
<dbReference type="AlphaFoldDB" id="A0A518HA57"/>
<keyword evidence="1" id="KW-0175">Coiled coil</keyword>